<organism evidence="2 3">
    <name type="scientific">Musa troglodytarum</name>
    <name type="common">fe'i banana</name>
    <dbReference type="NCBI Taxonomy" id="320322"/>
    <lineage>
        <taxon>Eukaryota</taxon>
        <taxon>Viridiplantae</taxon>
        <taxon>Streptophyta</taxon>
        <taxon>Embryophyta</taxon>
        <taxon>Tracheophyta</taxon>
        <taxon>Spermatophyta</taxon>
        <taxon>Magnoliopsida</taxon>
        <taxon>Liliopsida</taxon>
        <taxon>Zingiberales</taxon>
        <taxon>Musaceae</taxon>
        <taxon>Musa</taxon>
    </lineage>
</organism>
<dbReference type="EMBL" id="CP097508">
    <property type="protein sequence ID" value="URE08283.1"/>
    <property type="molecule type" value="Genomic_DNA"/>
</dbReference>
<accession>A0A9E7GBI8</accession>
<proteinExistence type="predicted"/>
<name>A0A9E7GBI8_9LILI</name>
<protein>
    <submittedName>
        <fullName evidence="2">Uncharacterized protein</fullName>
    </submittedName>
</protein>
<feature type="compositionally biased region" description="Acidic residues" evidence="1">
    <location>
        <begin position="15"/>
        <end position="35"/>
    </location>
</feature>
<feature type="region of interest" description="Disordered" evidence="1">
    <location>
        <begin position="1"/>
        <end position="41"/>
    </location>
</feature>
<reference evidence="2" key="1">
    <citation type="submission" date="2022-05" db="EMBL/GenBank/DDBJ databases">
        <title>The Musa troglodytarum L. genome provides insights into the mechanism of non-climacteric behaviour and enrichment of carotenoids.</title>
        <authorList>
            <person name="Wang J."/>
        </authorList>
    </citation>
    <scope>NUCLEOTIDE SEQUENCE</scope>
    <source>
        <tissue evidence="2">Leaf</tissue>
    </source>
</reference>
<dbReference type="Proteomes" id="UP001055439">
    <property type="component" value="Chromosome 6"/>
</dbReference>
<evidence type="ECO:0000313" key="3">
    <source>
        <dbReference type="Proteomes" id="UP001055439"/>
    </source>
</evidence>
<dbReference type="AlphaFoldDB" id="A0A9E7GBI8"/>
<evidence type="ECO:0000256" key="1">
    <source>
        <dbReference type="SAM" id="MobiDB-lite"/>
    </source>
</evidence>
<gene>
    <name evidence="2" type="ORF">MUK42_22203</name>
</gene>
<sequence>MEEEGGGKLGSLLGEGEDGGEDDDEDDNEEEDDGDAGPLAGVLLVDAGGGEIVGAVADEGLGAADVALDVVQLLPLRLHQHRHLQQAALQLRNRPVPLLDLRHHRVHRRLVGRLPRDGVVAPPHRLPVLGRDPAAELREGFHGVPELLAEAGHDGAAGAVGGAPGAAAGDGAVGSVGAVQGLEAELDELGLLEGEGDVGVHAAPELPHRRRLVQRLPRLVRLAQAAVEPLHLPQLVLDRLHVLEEPVQVSPAGRRSRPHLHVPCSFSSGFDVPSPRRGREEIVHLSLSLSLSLPLFPSVSPSLALISTKETNATRF</sequence>
<keyword evidence="3" id="KW-1185">Reference proteome</keyword>
<evidence type="ECO:0000313" key="2">
    <source>
        <dbReference type="EMBL" id="URE08283.1"/>
    </source>
</evidence>